<dbReference type="Proteomes" id="UP001430953">
    <property type="component" value="Unassembled WGS sequence"/>
</dbReference>
<organism evidence="1 2">
    <name type="scientific">Cardiocondyla obscurior</name>
    <dbReference type="NCBI Taxonomy" id="286306"/>
    <lineage>
        <taxon>Eukaryota</taxon>
        <taxon>Metazoa</taxon>
        <taxon>Ecdysozoa</taxon>
        <taxon>Arthropoda</taxon>
        <taxon>Hexapoda</taxon>
        <taxon>Insecta</taxon>
        <taxon>Pterygota</taxon>
        <taxon>Neoptera</taxon>
        <taxon>Endopterygota</taxon>
        <taxon>Hymenoptera</taxon>
        <taxon>Apocrita</taxon>
        <taxon>Aculeata</taxon>
        <taxon>Formicoidea</taxon>
        <taxon>Formicidae</taxon>
        <taxon>Myrmicinae</taxon>
        <taxon>Cardiocondyla</taxon>
    </lineage>
</organism>
<sequence length="170" mass="19637">MSLRSSRIRSPRVRHVKAKFVALQLRYHDKRSAITITAIAVLSAAETADFTIARRRRGEHFYRAWNSLRHRCSGHNLWPTSVGSSWTIARNDQPRKIEAQEKYETWDERSAGAYTPAGRKYGKRRPASFSSIRFELLSSRRALSIVAENYFIIARSVELKCSQRGPTRTR</sequence>
<protein>
    <submittedName>
        <fullName evidence="1">Uncharacterized protein</fullName>
    </submittedName>
</protein>
<dbReference type="AlphaFoldDB" id="A0AAW2FNY0"/>
<reference evidence="1 2" key="1">
    <citation type="submission" date="2023-03" db="EMBL/GenBank/DDBJ databases">
        <title>High recombination rates correlate with genetic variation in Cardiocondyla obscurior ants.</title>
        <authorList>
            <person name="Errbii M."/>
        </authorList>
    </citation>
    <scope>NUCLEOTIDE SEQUENCE [LARGE SCALE GENOMIC DNA]</scope>
    <source>
        <strain evidence="1">Alpha-2009</strain>
        <tissue evidence="1">Whole body</tissue>
    </source>
</reference>
<evidence type="ECO:0000313" key="1">
    <source>
        <dbReference type="EMBL" id="KAL0116930.1"/>
    </source>
</evidence>
<comment type="caution">
    <text evidence="1">The sequence shown here is derived from an EMBL/GenBank/DDBJ whole genome shotgun (WGS) entry which is preliminary data.</text>
</comment>
<dbReference type="EMBL" id="JADYXP020000009">
    <property type="protein sequence ID" value="KAL0116930.1"/>
    <property type="molecule type" value="Genomic_DNA"/>
</dbReference>
<gene>
    <name evidence="1" type="ORF">PUN28_010068</name>
</gene>
<keyword evidence="2" id="KW-1185">Reference proteome</keyword>
<proteinExistence type="predicted"/>
<accession>A0AAW2FNY0</accession>
<name>A0AAW2FNY0_9HYME</name>
<evidence type="ECO:0000313" key="2">
    <source>
        <dbReference type="Proteomes" id="UP001430953"/>
    </source>
</evidence>